<proteinExistence type="predicted"/>
<keyword evidence="7" id="KW-1185">Reference proteome</keyword>
<dbReference type="InterPro" id="IPR001584">
    <property type="entry name" value="Integrase_cat-core"/>
</dbReference>
<feature type="compositionally biased region" description="Polar residues" evidence="3">
    <location>
        <begin position="347"/>
        <end position="356"/>
    </location>
</feature>
<evidence type="ECO:0000256" key="2">
    <source>
        <dbReference type="SAM" id="Coils"/>
    </source>
</evidence>
<evidence type="ECO:0000259" key="5">
    <source>
        <dbReference type="PROSITE" id="PS50158"/>
    </source>
</evidence>
<dbReference type="PANTHER" id="PTHR47331:SF1">
    <property type="entry name" value="GAG-LIKE PROTEIN"/>
    <property type="match status" value="1"/>
</dbReference>
<feature type="region of interest" description="Disordered" evidence="3">
    <location>
        <begin position="1723"/>
        <end position="1778"/>
    </location>
</feature>
<feature type="compositionally biased region" description="Basic and acidic residues" evidence="3">
    <location>
        <begin position="1739"/>
        <end position="1756"/>
    </location>
</feature>
<feature type="transmembrane region" description="Helical" evidence="4">
    <location>
        <begin position="2533"/>
        <end position="2552"/>
    </location>
</feature>
<keyword evidence="1" id="KW-0862">Zinc</keyword>
<dbReference type="Pfam" id="PF18701">
    <property type="entry name" value="DUF5641"/>
    <property type="match status" value="1"/>
</dbReference>
<feature type="compositionally biased region" description="Polar residues" evidence="3">
    <location>
        <begin position="3312"/>
        <end position="3333"/>
    </location>
</feature>
<dbReference type="GO" id="GO:0042575">
    <property type="term" value="C:DNA polymerase complex"/>
    <property type="evidence" value="ECO:0007669"/>
    <property type="project" value="UniProtKB-ARBA"/>
</dbReference>
<name>A0A914LX93_MELIC</name>
<feature type="region of interest" description="Disordered" evidence="3">
    <location>
        <begin position="326"/>
        <end position="357"/>
    </location>
</feature>
<keyword evidence="1" id="KW-0479">Metal-binding</keyword>
<accession>A0A914LX93</accession>
<dbReference type="InterPro" id="IPR043502">
    <property type="entry name" value="DNA/RNA_pol_sf"/>
</dbReference>
<feature type="domain" description="Integrase catalytic" evidence="6">
    <location>
        <begin position="1386"/>
        <end position="1590"/>
    </location>
</feature>
<dbReference type="Pfam" id="PF03564">
    <property type="entry name" value="DUF1759"/>
    <property type="match status" value="1"/>
</dbReference>
<keyword evidence="1" id="KW-0863">Zinc-finger</keyword>
<feature type="compositionally biased region" description="Low complexity" evidence="3">
    <location>
        <begin position="2889"/>
        <end position="2907"/>
    </location>
</feature>
<feature type="compositionally biased region" description="Polar residues" evidence="3">
    <location>
        <begin position="1726"/>
        <end position="1737"/>
    </location>
</feature>
<keyword evidence="4" id="KW-0812">Transmembrane</keyword>
<feature type="region of interest" description="Disordered" evidence="3">
    <location>
        <begin position="2866"/>
        <end position="2914"/>
    </location>
</feature>
<evidence type="ECO:0000259" key="6">
    <source>
        <dbReference type="PROSITE" id="PS50994"/>
    </source>
</evidence>
<dbReference type="Gene3D" id="2.60.40.3770">
    <property type="match status" value="1"/>
</dbReference>
<feature type="compositionally biased region" description="Polar residues" evidence="3">
    <location>
        <begin position="438"/>
        <end position="463"/>
    </location>
</feature>
<feature type="transmembrane region" description="Helical" evidence="4">
    <location>
        <begin position="1795"/>
        <end position="1819"/>
    </location>
</feature>
<feature type="region of interest" description="Disordered" evidence="3">
    <location>
        <begin position="438"/>
        <end position="466"/>
    </location>
</feature>
<dbReference type="Gene3D" id="2.60.98.50">
    <property type="match status" value="1"/>
</dbReference>
<dbReference type="Pfam" id="PF07245">
    <property type="entry name" value="Phlebovirus_G2"/>
    <property type="match status" value="1"/>
</dbReference>
<dbReference type="InterPro" id="IPR009878">
    <property type="entry name" value="Phlebovirus_G2_fusion"/>
</dbReference>
<keyword evidence="4" id="KW-1133">Transmembrane helix</keyword>
<dbReference type="GO" id="GO:0015074">
    <property type="term" value="P:DNA integration"/>
    <property type="evidence" value="ECO:0007669"/>
    <property type="project" value="InterPro"/>
</dbReference>
<feature type="domain" description="CCHC-type" evidence="5">
    <location>
        <begin position="396"/>
        <end position="410"/>
    </location>
</feature>
<feature type="region of interest" description="Disordered" evidence="3">
    <location>
        <begin position="3312"/>
        <end position="3350"/>
    </location>
</feature>
<dbReference type="InterPro" id="IPR005312">
    <property type="entry name" value="DUF1759"/>
</dbReference>
<evidence type="ECO:0000313" key="8">
    <source>
        <dbReference type="WBParaSite" id="Minc3s00888g18520"/>
    </source>
</evidence>
<reference evidence="8" key="1">
    <citation type="submission" date="2022-11" db="UniProtKB">
        <authorList>
            <consortium name="WormBaseParasite"/>
        </authorList>
    </citation>
    <scope>IDENTIFICATION</scope>
</reference>
<dbReference type="InterPro" id="IPR001878">
    <property type="entry name" value="Znf_CCHC"/>
</dbReference>
<keyword evidence="4" id="KW-0472">Membrane</keyword>
<dbReference type="SMART" id="SM00343">
    <property type="entry name" value="ZnF_C2HC"/>
    <property type="match status" value="2"/>
</dbReference>
<dbReference type="SUPFAM" id="SSF56672">
    <property type="entry name" value="DNA/RNA polymerases"/>
    <property type="match status" value="1"/>
</dbReference>
<sequence length="3378" mass="382572">MPSSGPIRRTIASVLRTMRDRISDANGLLDQPVINQATANGLRVVKTQLESSMERVNELNTRWLEYMDNLEENALHAEEELYDNYPPQPEAEQDLPHEHFMDLHERARGIVELINLTMEGHQGQQPPAQQANQPNMVQQAVRLPTLELPRFDGEAHRYRTWWNAFSVAVDQQPTLSDFQKHTYLLMCLPANSPARKAIEHYEPSDTNYPRVLSILKDRFGDSKRLVDNLFSELMHLPRATESSTSLRVFSDTVDRICYQLESQGQSPDSTQTMLQIRSKLPPTVVRELLLREKDSRRQWTYKDLLKQLQEIISLKEEVFHCVHTMDDSPQVKKEKRPPQTPPRDTVRSFTASTQPQRFPPRWNSCSLCAKPGHLPSRCRVYQTPRDRIRRLIEMDRCIRCLREGHKARECHNQRTCQRCRGPHHLLVCQKAVENQNYHQETKSGHSNQQGQNKPTKARSSSLKPKTFKPTVAFVSEEHKAKRPPEGQVEASDSILSLHTSGTTRKNALLLTRHIVVTSRGRRTKKNVCVLFDPGSMASYITKALVDELHPPRVGAEQMEVEAFGGSLTDPLKFHSPMYELKLQRSDGSWESCVLNRVPEITYPFSTVNWDDNIQYIPGMDLKEAVTMSHEAPAIMIGIRQFWKYLISWKLISPGLYLIDTVFGKMLGGESTFRHQKPNKSVTMVAVHPSNEEQMPSRNVIEEWFSLEGIGIQEDPTQNDDEQAVLLFEQSINQRPDGHYTVRWPWVDPNPQLPSNFRMAYSRLASVLRNLQARPDLLKQYNEIFEEQVSRGMLEPAARNPEGVECYLPHHPVITHKLRIVIDASAHARGQPSLNDCLYRGPVLLPDLVGVLLRFRLPAIALVGDLEKAFMSIYLEPGIDREVCKVLWLKDLNKPLSPDNLLIRRYAVVGFGVISSPFILAAVVRHHLQTCGNFAESLIDNLYVDNQLLACESPEDAINQYHKVKEIYQRAGMNIREFVSNSTEVNSQLPADDKLEGPLNKFLGLKWDTIKDQFVFEFPAVPSGHPTRRIVFSVIHSIFDPSGLISPCLLRAKLFAQGLWQESITWDSPLCEERVAEWDSITKAWNKQVVYVPRRCTQGLNGTLQLHIFSDASIAAFATTVYLRTDTGGSVNCHLIFSKSRLCPKAAGKSLTVPRLELLALLIGVRAKAFVMKQLQGVDAECHIWSDSQIVLAWIQSRETQPVFVQRRLAEIRLHTDCTFHFIRTSDNPADVATRGLGPRELADNQLWWNGPSWLMHGQWPEEQTFRMAPELDSPLPDVDSYHSRVYVAANQTQKGRQPTIDLGRYSTIEKALRVTAYVLRFMGKTTKTGDFTVADLDLARVTLIRQAQEQFIDQLTELRKFKDNQGIYRLMTRIVNHKGNPDLANPIILPEGAEITLLMIDQIHKRILHMGVDWTLGEFLRNYWTPHARRTVKKVWIVLFTCLSTRAVYLEPTTDLTAASFTNILRRLVSRRGSPSKIISDNGRQFVLANKALLRLCPPTPDQEAEKIDMNTRGIQWLFIPQLSPWMGGFYERLVAIVKSCFMRTVGRRVLTYDQLSTFTAEVEAVLNHRPLAYVSEAQDAPRPLRPIDLVQPGAIVDLPIEDCDYNEHDRKAPPEDKLIALWKGTQVALEAFWDQWVTEYLTMLRERSAWKHKEPRLKQYRTPSVGEVVLIGDDLHPRNIWQIARVTELNGSPPNVRSVKLQLPNGHITTRPVSKLYPLECSRPTAESTTEPNNHQGLGKEPEKITKQPGDRAMELEQPEEPESTQPVPEQDSAKEPTKKVWNLRLRRKTSISLPVIASWALTVVFFISMLLPVTALVDCSKCLLACTTKGIMISSPQEITKLEICCEGDCLIRQATSNVTYELPQEMLLRDYTCKSHFWTTASETCTVHTTCPAVGDCSLIDCLFCIDHVANPNCSPRWAAFLTGILMCFTLCMCGCILCLLRICSFNVRAFMTIFYCMVGCGTLCTRKTTQQAQTLARTTGIAAKARIMRQQLNQASRNLQLTGQEWRRAHLDRILGRRPQPSNWIPLVVLLALANYTDSSNTIAVTTKSESCQRGPTGISCLLNYATTLTLLPKGQTTTLLLRNEHGIVLGTLSIIVDALTMNCIPKSEGWFRSYTMETLAVKRCPTSGSCKDNYCSEVRPSTIIPELREVNNLPGISRCEPSSSFWFYGCGLPTDACLFYRYFARPTTGNTFELISCPTWEFNIHADIQLEVSGKKPIMESIVLHPGMTFHWNNVSLTPIAAAVPPAPVLNRQFITDGSSVAMVENIPRDLLCSTESDARLFNCSISNSVCIDCIHDHSSGNVACSCRDLNLERTLIDSSVRLPLNVAKLLIRNERGNIFADYGYSPLQLHVQMRHLELLLEFQEARCTVQTHNLTGCYKCESGAQLQYTCLTDQGDALANIECADGTVFSARCSPNGTFGRENLPFDHFQIKTKCRVDCPAGETQFELTGALYYVPIKKRFQHGYRDSETLDLPSGNWWDTGFDPLALASILTSLSSFTSLILALILGIGLLYLFIRLNPVFRAWKAMARIVALITLISLCFATQAPGGPYRHKEHTISASLTFTVDLICFEQQKSRVSTSDPESRVYGLESRVPTFCPESRVGNLESRVSTFSTCCLEPRLLYKKDTPTHSKALAPPTFNRILAPPTFNKNNNFTTWQRTLRPIYMLRRWHIFIHSKTFIKLILINMLHCLPAELKPRQLDHWLDFHHPGWNLDEKIRFNAGVSIAKIIEGKEASLEMLTAKSTQRRPVGLSGFSRLPANEELIMPNVTVEQYYSSQGVTLDQPNMKCIMFGNPLEKETTRHGYRGSSKKSLRRNRGKSCWRQGYRHYEFVPPERLHWILTEQTENDLEDFSYLDINCGDSGESNISQPPDSKRPHNNWGHSQPSDQSTPSPTQDTQGSSEQLRQYPTIPISPVIIMKESGFSNGGFNQGQNHSYSNVLHRENTPPYRKVNRRSNTSIHSLGVPPHSKSAFYRKGNIGHQSTNFSPVKNEQQSTNFWTAKSKQQSTNFCPAKSTNCPSVNSKQSTKFSQNIYSPATKRPGCPTIRRQPNSTGTSNRKCLANSFLNNYVRPHSVLCPHLFSSSLTAFGPLQRGLYKDKQLYKTKENFGHQCCCSTFTKKGPPTYNEKMAYPLANIYPAQLTFFITILYLWAGLAMSHTVQIELLALKPFKILAPPIFNYSCPTSQIIYKTNHFFMAQAQNIPYLSKKERNQLKAKFMTPTPSVCLVCDFKKKDPIGHKPGDIICPYYNDGFRRKTWIKQLGLTDKQAARRAKTALIKKLTVSGQFGAGTSKTTTTTAVIRPPAGIVSSNTSSAKTSTFSSPERTTTPIIPHKTRPAPDPRQWGIDVPTKLINDLSAQIIKFKRRRVIKARNS</sequence>
<dbReference type="Pfam" id="PF05380">
    <property type="entry name" value="Peptidase_A17"/>
    <property type="match status" value="1"/>
</dbReference>
<feature type="transmembrane region" description="Helical" evidence="4">
    <location>
        <begin position="1921"/>
        <end position="1944"/>
    </location>
</feature>
<dbReference type="WBParaSite" id="Minc3s00888g18520">
    <property type="protein sequence ID" value="Minc3s00888g18520"/>
    <property type="gene ID" value="Minc3s00888g18520"/>
</dbReference>
<organism evidence="7 8">
    <name type="scientific">Meloidogyne incognita</name>
    <name type="common">Southern root-knot nematode worm</name>
    <name type="synonym">Oxyuris incognita</name>
    <dbReference type="NCBI Taxonomy" id="6306"/>
    <lineage>
        <taxon>Eukaryota</taxon>
        <taxon>Metazoa</taxon>
        <taxon>Ecdysozoa</taxon>
        <taxon>Nematoda</taxon>
        <taxon>Chromadorea</taxon>
        <taxon>Rhabditida</taxon>
        <taxon>Tylenchina</taxon>
        <taxon>Tylenchomorpha</taxon>
        <taxon>Tylenchoidea</taxon>
        <taxon>Meloidogynidae</taxon>
        <taxon>Meloidogyninae</taxon>
        <taxon>Meloidogyne</taxon>
        <taxon>Meloidogyne incognita group</taxon>
    </lineage>
</organism>
<dbReference type="Gene3D" id="3.30.420.10">
    <property type="entry name" value="Ribonuclease H-like superfamily/Ribonuclease H"/>
    <property type="match status" value="1"/>
</dbReference>
<dbReference type="PROSITE" id="PS50994">
    <property type="entry name" value="INTEGRASE"/>
    <property type="match status" value="1"/>
</dbReference>
<dbReference type="InterPro" id="IPR036397">
    <property type="entry name" value="RNaseH_sf"/>
</dbReference>
<feature type="coiled-coil region" evidence="2">
    <location>
        <begin position="42"/>
        <end position="80"/>
    </location>
</feature>
<evidence type="ECO:0000256" key="1">
    <source>
        <dbReference type="PROSITE-ProRule" id="PRU00047"/>
    </source>
</evidence>
<dbReference type="Proteomes" id="UP000887563">
    <property type="component" value="Unplaced"/>
</dbReference>
<dbReference type="GO" id="GO:0003676">
    <property type="term" value="F:nucleic acid binding"/>
    <property type="evidence" value="ECO:0007669"/>
    <property type="project" value="InterPro"/>
</dbReference>
<dbReference type="PROSITE" id="PS50158">
    <property type="entry name" value="ZF_CCHC"/>
    <property type="match status" value="1"/>
</dbReference>
<keyword evidence="2" id="KW-0175">Coiled coil</keyword>
<dbReference type="InterPro" id="IPR040676">
    <property type="entry name" value="DUF5641"/>
</dbReference>
<dbReference type="InterPro" id="IPR008042">
    <property type="entry name" value="Retrotrans_Pao"/>
</dbReference>
<dbReference type="InterPro" id="IPR012337">
    <property type="entry name" value="RNaseH-like_sf"/>
</dbReference>
<evidence type="ECO:0000313" key="7">
    <source>
        <dbReference type="Proteomes" id="UP000887563"/>
    </source>
</evidence>
<protein>
    <submittedName>
        <fullName evidence="8">Integrase</fullName>
    </submittedName>
</protein>
<dbReference type="PANTHER" id="PTHR47331">
    <property type="entry name" value="PHD-TYPE DOMAIN-CONTAINING PROTEIN"/>
    <property type="match status" value="1"/>
</dbReference>
<dbReference type="SUPFAM" id="SSF53098">
    <property type="entry name" value="Ribonuclease H-like"/>
    <property type="match status" value="1"/>
</dbReference>
<dbReference type="GO" id="GO:0008270">
    <property type="term" value="F:zinc ion binding"/>
    <property type="evidence" value="ECO:0007669"/>
    <property type="project" value="UniProtKB-KW"/>
</dbReference>
<evidence type="ECO:0000256" key="3">
    <source>
        <dbReference type="SAM" id="MobiDB-lite"/>
    </source>
</evidence>
<feature type="transmembrane region" description="Helical" evidence="4">
    <location>
        <begin position="2501"/>
        <end position="2521"/>
    </location>
</feature>
<evidence type="ECO:0000256" key="4">
    <source>
        <dbReference type="SAM" id="Phobius"/>
    </source>
</evidence>